<accession>A0ACB8TAR5</accession>
<reference evidence="1" key="2">
    <citation type="journal article" date="2022" name="New Phytol.">
        <title>Evolutionary transition to the ectomycorrhizal habit in the genomes of a hyperdiverse lineage of mushroom-forming fungi.</title>
        <authorList>
            <person name="Looney B."/>
            <person name="Miyauchi S."/>
            <person name="Morin E."/>
            <person name="Drula E."/>
            <person name="Courty P.E."/>
            <person name="Kohler A."/>
            <person name="Kuo A."/>
            <person name="LaButti K."/>
            <person name="Pangilinan J."/>
            <person name="Lipzen A."/>
            <person name="Riley R."/>
            <person name="Andreopoulos W."/>
            <person name="He G."/>
            <person name="Johnson J."/>
            <person name="Nolan M."/>
            <person name="Tritt A."/>
            <person name="Barry K.W."/>
            <person name="Grigoriev I.V."/>
            <person name="Nagy L.G."/>
            <person name="Hibbett D."/>
            <person name="Henrissat B."/>
            <person name="Matheny P.B."/>
            <person name="Labbe J."/>
            <person name="Martin F.M."/>
        </authorList>
    </citation>
    <scope>NUCLEOTIDE SEQUENCE</scope>
    <source>
        <strain evidence="1">HHB10654</strain>
    </source>
</reference>
<comment type="caution">
    <text evidence="1">The sequence shown here is derived from an EMBL/GenBank/DDBJ whole genome shotgun (WGS) entry which is preliminary data.</text>
</comment>
<keyword evidence="2" id="KW-1185">Reference proteome</keyword>
<dbReference type="Proteomes" id="UP000814140">
    <property type="component" value="Unassembled WGS sequence"/>
</dbReference>
<organism evidence="1 2">
    <name type="scientific">Artomyces pyxidatus</name>
    <dbReference type="NCBI Taxonomy" id="48021"/>
    <lineage>
        <taxon>Eukaryota</taxon>
        <taxon>Fungi</taxon>
        <taxon>Dikarya</taxon>
        <taxon>Basidiomycota</taxon>
        <taxon>Agaricomycotina</taxon>
        <taxon>Agaricomycetes</taxon>
        <taxon>Russulales</taxon>
        <taxon>Auriscalpiaceae</taxon>
        <taxon>Artomyces</taxon>
    </lineage>
</organism>
<gene>
    <name evidence="1" type="ORF">BV25DRAFT_1798511</name>
</gene>
<evidence type="ECO:0000313" key="2">
    <source>
        <dbReference type="Proteomes" id="UP000814140"/>
    </source>
</evidence>
<protein>
    <submittedName>
        <fullName evidence="1">Uncharacterized protein</fullName>
    </submittedName>
</protein>
<dbReference type="EMBL" id="MU277195">
    <property type="protein sequence ID" value="KAI0065532.1"/>
    <property type="molecule type" value="Genomic_DNA"/>
</dbReference>
<evidence type="ECO:0000313" key="1">
    <source>
        <dbReference type="EMBL" id="KAI0065532.1"/>
    </source>
</evidence>
<reference evidence="1" key="1">
    <citation type="submission" date="2021-03" db="EMBL/GenBank/DDBJ databases">
        <authorList>
            <consortium name="DOE Joint Genome Institute"/>
            <person name="Ahrendt S."/>
            <person name="Looney B.P."/>
            <person name="Miyauchi S."/>
            <person name="Morin E."/>
            <person name="Drula E."/>
            <person name="Courty P.E."/>
            <person name="Chicoki N."/>
            <person name="Fauchery L."/>
            <person name="Kohler A."/>
            <person name="Kuo A."/>
            <person name="Labutti K."/>
            <person name="Pangilinan J."/>
            <person name="Lipzen A."/>
            <person name="Riley R."/>
            <person name="Andreopoulos W."/>
            <person name="He G."/>
            <person name="Johnson J."/>
            <person name="Barry K.W."/>
            <person name="Grigoriev I.V."/>
            <person name="Nagy L."/>
            <person name="Hibbett D."/>
            <person name="Henrissat B."/>
            <person name="Matheny P.B."/>
            <person name="Labbe J."/>
            <person name="Martin F."/>
        </authorList>
    </citation>
    <scope>NUCLEOTIDE SEQUENCE</scope>
    <source>
        <strain evidence="1">HHB10654</strain>
    </source>
</reference>
<name>A0ACB8TAR5_9AGAM</name>
<proteinExistence type="predicted"/>
<feature type="non-terminal residue" evidence="1">
    <location>
        <position position="1"/>
    </location>
</feature>
<sequence>ASMSARNTSANRMACAMGWTWLHLLQFCVSNQSANPEEDALNKPWRPIPSRRISVSATHVLRWVLLPICFALSILFISKTASVLRALSGTERR</sequence>